<organism evidence="1">
    <name type="scientific">Fervidicoccus fontis</name>
    <dbReference type="NCBI Taxonomy" id="683846"/>
    <lineage>
        <taxon>Archaea</taxon>
        <taxon>Thermoproteota</taxon>
        <taxon>Thermoprotei</taxon>
        <taxon>Fervidicoccales</taxon>
        <taxon>Fervidicoccaceae</taxon>
        <taxon>Fervidicoccus</taxon>
    </lineage>
</organism>
<dbReference type="EMBL" id="DSDY01000154">
    <property type="protein sequence ID" value="HDS10960.1"/>
    <property type="molecule type" value="Genomic_DNA"/>
</dbReference>
<accession>A0A7C1E351</accession>
<name>A0A7C1E351_9CREN</name>
<proteinExistence type="predicted"/>
<gene>
    <name evidence="1" type="ORF">ENO04_05050</name>
</gene>
<sequence length="82" mass="9149">MGNLCLAWIKNENQKTRISLSVYEVDKGSLKETKSHETSSHLYLEVLGKIVMPLGPGPLNLHMVIRECNGEIVVSEEKVSIL</sequence>
<reference evidence="1" key="1">
    <citation type="journal article" date="2020" name="mSystems">
        <title>Genome- and Community-Level Interaction Insights into Carbon Utilization and Element Cycling Functions of Hydrothermarchaeota in Hydrothermal Sediment.</title>
        <authorList>
            <person name="Zhou Z."/>
            <person name="Liu Y."/>
            <person name="Xu W."/>
            <person name="Pan J."/>
            <person name="Luo Z.H."/>
            <person name="Li M."/>
        </authorList>
    </citation>
    <scope>NUCLEOTIDE SEQUENCE [LARGE SCALE GENOMIC DNA]</scope>
    <source>
        <strain evidence="1">SpSt-123</strain>
    </source>
</reference>
<evidence type="ECO:0000313" key="1">
    <source>
        <dbReference type="EMBL" id="HDS10960.1"/>
    </source>
</evidence>
<comment type="caution">
    <text evidence="1">The sequence shown here is derived from an EMBL/GenBank/DDBJ whole genome shotgun (WGS) entry which is preliminary data.</text>
</comment>
<protein>
    <submittedName>
        <fullName evidence="1">Uncharacterized protein</fullName>
    </submittedName>
</protein>
<dbReference type="AlphaFoldDB" id="A0A7C1E351"/>